<gene>
    <name evidence="2" type="ORF">R1T40_09905</name>
</gene>
<organism evidence="2 3">
    <name type="scientific">Tritonibacter scottomollicae</name>
    <name type="common">Epibacterium scottomollicae</name>
    <dbReference type="NCBI Taxonomy" id="483013"/>
    <lineage>
        <taxon>Bacteria</taxon>
        <taxon>Pseudomonadati</taxon>
        <taxon>Pseudomonadota</taxon>
        <taxon>Alphaproteobacteria</taxon>
        <taxon>Rhodobacterales</taxon>
        <taxon>Paracoccaceae</taxon>
        <taxon>Tritonibacter</taxon>
    </lineage>
</organism>
<evidence type="ECO:0000313" key="2">
    <source>
        <dbReference type="EMBL" id="WOI35014.1"/>
    </source>
</evidence>
<evidence type="ECO:0000313" key="3">
    <source>
        <dbReference type="Proteomes" id="UP001302666"/>
    </source>
</evidence>
<keyword evidence="3" id="KW-1185">Reference proteome</keyword>
<reference evidence="2 3" key="1">
    <citation type="submission" date="2023-10" db="EMBL/GenBank/DDBJ databases">
        <title>Eight complete genome sequences of bacteria isolated from laboratory stock of Giant Kelp gametophytes.</title>
        <authorList>
            <person name="Tolentino B."/>
            <person name="Nuzhdin S."/>
        </authorList>
    </citation>
    <scope>NUCLEOTIDE SEQUENCE [LARGE SCALE GENOMIC DNA]</scope>
    <source>
        <strain evidence="2 3">LC.270.F.C4</strain>
    </source>
</reference>
<dbReference type="RefSeq" id="WP_317386792.1">
    <property type="nucleotide sequence ID" value="NZ_CP136704.1"/>
</dbReference>
<evidence type="ECO:0000256" key="1">
    <source>
        <dbReference type="SAM" id="MobiDB-lite"/>
    </source>
</evidence>
<feature type="compositionally biased region" description="Basic and acidic residues" evidence="1">
    <location>
        <begin position="107"/>
        <end position="117"/>
    </location>
</feature>
<proteinExistence type="predicted"/>
<feature type="region of interest" description="Disordered" evidence="1">
    <location>
        <begin position="95"/>
        <end position="126"/>
    </location>
</feature>
<dbReference type="EMBL" id="CP136704">
    <property type="protein sequence ID" value="WOI35014.1"/>
    <property type="molecule type" value="Genomic_DNA"/>
</dbReference>
<name>A0ABZ0HLH5_TRISK</name>
<accession>A0ABZ0HLH5</accession>
<protein>
    <recommendedName>
        <fullName evidence="4">Tail tube GTA-gp10-like protein</fullName>
    </recommendedName>
</protein>
<evidence type="ECO:0008006" key="4">
    <source>
        <dbReference type="Google" id="ProtNLM"/>
    </source>
</evidence>
<dbReference type="Proteomes" id="UP001302666">
    <property type="component" value="Chromosome"/>
</dbReference>
<sequence>MIAAATLKQGRTTHKLRFTTGALMRFEEDNNGKAFDVLLDDLIQGKGGVRLLVSALSAGLDNGAGVAREEAIALVDAAGGARQVVPFVGDAIAKAFPPPSGTGEGDAPGRGDGDKTAGKVSPPAGA</sequence>